<keyword evidence="1" id="KW-0732">Signal</keyword>
<evidence type="ECO:0000313" key="3">
    <source>
        <dbReference type="WBParaSite" id="L893_g26262.t1"/>
    </source>
</evidence>
<sequence>MRVAWFIVLVSVLLISAEGQMRFFQKRMSPYGYPAASEIFENPFGGPGPLNWYRKRQAMFPVPGFIDPGLLKRTAKFAMFPQWIQ</sequence>
<feature type="signal peptide" evidence="1">
    <location>
        <begin position="1"/>
        <end position="19"/>
    </location>
</feature>
<evidence type="ECO:0000313" key="2">
    <source>
        <dbReference type="Proteomes" id="UP000095287"/>
    </source>
</evidence>
<accession>A0A1I7ZGQ4</accession>
<keyword evidence="2" id="KW-1185">Reference proteome</keyword>
<organism evidence="2 3">
    <name type="scientific">Steinernema glaseri</name>
    <dbReference type="NCBI Taxonomy" id="37863"/>
    <lineage>
        <taxon>Eukaryota</taxon>
        <taxon>Metazoa</taxon>
        <taxon>Ecdysozoa</taxon>
        <taxon>Nematoda</taxon>
        <taxon>Chromadorea</taxon>
        <taxon>Rhabditida</taxon>
        <taxon>Tylenchina</taxon>
        <taxon>Panagrolaimomorpha</taxon>
        <taxon>Strongyloidoidea</taxon>
        <taxon>Steinernematidae</taxon>
        <taxon>Steinernema</taxon>
    </lineage>
</organism>
<dbReference type="WBParaSite" id="L893_g26262.t1">
    <property type="protein sequence ID" value="L893_g26262.t1"/>
    <property type="gene ID" value="L893_g26262"/>
</dbReference>
<proteinExistence type="predicted"/>
<name>A0A1I7ZGQ4_9BILA</name>
<dbReference type="Proteomes" id="UP000095287">
    <property type="component" value="Unplaced"/>
</dbReference>
<dbReference type="AlphaFoldDB" id="A0A1I7ZGQ4"/>
<evidence type="ECO:0000256" key="1">
    <source>
        <dbReference type="SAM" id="SignalP"/>
    </source>
</evidence>
<protein>
    <submittedName>
        <fullName evidence="3">Uncharacterized protein</fullName>
    </submittedName>
</protein>
<feature type="chain" id="PRO_5009313432" evidence="1">
    <location>
        <begin position="20"/>
        <end position="85"/>
    </location>
</feature>
<reference evidence="3" key="1">
    <citation type="submission" date="2016-11" db="UniProtKB">
        <authorList>
            <consortium name="WormBaseParasite"/>
        </authorList>
    </citation>
    <scope>IDENTIFICATION</scope>
</reference>